<dbReference type="RefSeq" id="WP_095264666.1">
    <property type="nucleotide sequence ID" value="NZ_NPBY01000027.1"/>
</dbReference>
<feature type="signal peptide" evidence="3">
    <location>
        <begin position="1"/>
        <end position="22"/>
    </location>
</feature>
<feature type="chain" id="PRO_5033006820" description="Tetratricopeptide repeat protein" evidence="3">
    <location>
        <begin position="23"/>
        <end position="291"/>
    </location>
</feature>
<dbReference type="OrthoDB" id="795031at2"/>
<dbReference type="AlphaFoldDB" id="A0A268EXV5"/>
<evidence type="ECO:0000313" key="5">
    <source>
        <dbReference type="Proteomes" id="UP000215596"/>
    </source>
</evidence>
<gene>
    <name evidence="4" type="ORF">CHH67_08120</name>
</gene>
<evidence type="ECO:0000256" key="2">
    <source>
        <dbReference type="SAM" id="MobiDB-lite"/>
    </source>
</evidence>
<organism evidence="4 5">
    <name type="scientific">Paenibacillus campinasensis</name>
    <dbReference type="NCBI Taxonomy" id="66347"/>
    <lineage>
        <taxon>Bacteria</taxon>
        <taxon>Bacillati</taxon>
        <taxon>Bacillota</taxon>
        <taxon>Bacilli</taxon>
        <taxon>Bacillales</taxon>
        <taxon>Paenibacillaceae</taxon>
        <taxon>Paenibacillus</taxon>
    </lineage>
</organism>
<evidence type="ECO:0000313" key="4">
    <source>
        <dbReference type="EMBL" id="PAD77952.1"/>
    </source>
</evidence>
<dbReference type="Proteomes" id="UP000215596">
    <property type="component" value="Unassembled WGS sequence"/>
</dbReference>
<dbReference type="Gene3D" id="1.25.40.10">
    <property type="entry name" value="Tetratricopeptide repeat domain"/>
    <property type="match status" value="1"/>
</dbReference>
<proteinExistence type="predicted"/>
<evidence type="ECO:0000256" key="3">
    <source>
        <dbReference type="SAM" id="SignalP"/>
    </source>
</evidence>
<feature type="coiled-coil region" evidence="1">
    <location>
        <begin position="78"/>
        <end position="146"/>
    </location>
</feature>
<dbReference type="PROSITE" id="PS51257">
    <property type="entry name" value="PROKAR_LIPOPROTEIN"/>
    <property type="match status" value="1"/>
</dbReference>
<keyword evidence="3" id="KW-0732">Signal</keyword>
<dbReference type="InterPro" id="IPR011990">
    <property type="entry name" value="TPR-like_helical_dom_sf"/>
</dbReference>
<protein>
    <recommendedName>
        <fullName evidence="6">Tetratricopeptide repeat protein</fullName>
    </recommendedName>
</protein>
<dbReference type="EMBL" id="NPBY01000027">
    <property type="protein sequence ID" value="PAD77952.1"/>
    <property type="molecule type" value="Genomic_DNA"/>
</dbReference>
<sequence length="291" mass="33048">MILKLLTILVVAALLVSGCAYSSDSKSDPPPASSVNNEVTPADELLARGKAKQEEGDDKAARRTFRSVIRNHPDSAEAAEAQLLIDQIDEKAAKEKEEAEAAVLREIEEAEAAALKEQEEAEAAAKQKEEERAVKIKQTLSAFRKKVDEIKEIEWYYDHATSEYINTNDIHLYIGVPKHGDPFLRLRIRYTADNWLFIEKYIIKADDSKYTMLPGYFNVQRDNSGGEIWEWYDTSPTSNEIEMIRSIIESEQTTLRHEGSQYYNDRTITNSEKRALKNVLDAYELITATNP</sequence>
<evidence type="ECO:0008006" key="6">
    <source>
        <dbReference type="Google" id="ProtNLM"/>
    </source>
</evidence>
<accession>A0A268EXV5</accession>
<keyword evidence="1" id="KW-0175">Coiled coil</keyword>
<reference evidence="4 5" key="1">
    <citation type="submission" date="2017-07" db="EMBL/GenBank/DDBJ databases">
        <title>Isolation and whole genome analysis of endospore-forming bacteria from heroin.</title>
        <authorList>
            <person name="Kalinowski J."/>
            <person name="Ahrens B."/>
            <person name="Al-Dilaimi A."/>
            <person name="Winkler A."/>
            <person name="Wibberg D."/>
            <person name="Schleenbecker U."/>
            <person name="Ruckert C."/>
            <person name="Wolfel R."/>
            <person name="Grass G."/>
        </authorList>
    </citation>
    <scope>NUCLEOTIDE SEQUENCE [LARGE SCALE GENOMIC DNA]</scope>
    <source>
        <strain evidence="4 5">7537-G1</strain>
    </source>
</reference>
<comment type="caution">
    <text evidence="4">The sequence shown here is derived from an EMBL/GenBank/DDBJ whole genome shotgun (WGS) entry which is preliminary data.</text>
</comment>
<feature type="region of interest" description="Disordered" evidence="2">
    <location>
        <begin position="22"/>
        <end position="61"/>
    </location>
</feature>
<feature type="compositionally biased region" description="Basic and acidic residues" evidence="2">
    <location>
        <begin position="45"/>
        <end position="61"/>
    </location>
</feature>
<evidence type="ECO:0000256" key="1">
    <source>
        <dbReference type="SAM" id="Coils"/>
    </source>
</evidence>
<name>A0A268EXV5_9BACL</name>